<dbReference type="PANTHER" id="PTHR47992">
    <property type="entry name" value="PROTEIN PHOSPHATASE"/>
    <property type="match status" value="1"/>
</dbReference>
<sequence>MHKAVSIISFPGRNMGLKDLHRKLKAFRLKRSLIGNWRKKRTASMAKKASWMIPITHGYHVVEDQSCKGGADESDSDSVVVQREQIAELELWYFGISNAQIGHGISKYLQSHLFDRNPSESQITTKSKEMTRKAYLAARAKIRETQKSVEALKAGAASVMVINREKLVTANMGDFRVVVCRDGVAHQMKSKDRQTARRHWSHKLFSGRMLSWKSSDAAITKKSEGSELAVGAERIDSDTEFVIIASTGIWETMNNQEAVHLIGHLEDPQEAAECLAKEALTRMSKSNISCIVIRFD</sequence>
<name>A0A6M2EKR1_9ROSI</name>
<dbReference type="Gene3D" id="3.60.40.10">
    <property type="entry name" value="PPM-type phosphatase domain"/>
    <property type="match status" value="1"/>
</dbReference>
<evidence type="ECO:0000313" key="2">
    <source>
        <dbReference type="EMBL" id="NUU85892.1"/>
    </source>
</evidence>
<dbReference type="InterPro" id="IPR001932">
    <property type="entry name" value="PPM-type_phosphatase-like_dom"/>
</dbReference>
<proteinExistence type="predicted"/>
<dbReference type="InterPro" id="IPR015655">
    <property type="entry name" value="PP2C"/>
</dbReference>
<protein>
    <recommendedName>
        <fullName evidence="1">PPM-type phosphatase domain-containing protein</fullName>
    </recommendedName>
</protein>
<accession>A0A6M2EKR1</accession>
<dbReference type="AlphaFoldDB" id="A0A6M2EKR1"/>
<dbReference type="InterPro" id="IPR036457">
    <property type="entry name" value="PPM-type-like_dom_sf"/>
</dbReference>
<dbReference type="CDD" id="cd00143">
    <property type="entry name" value="PP2Cc"/>
    <property type="match status" value="1"/>
</dbReference>
<dbReference type="EMBL" id="GILB01005559">
    <property type="protein sequence ID" value="NUU85892.1"/>
    <property type="molecule type" value="Transcribed_RNA"/>
</dbReference>
<reference evidence="2" key="1">
    <citation type="submission" date="2020-03" db="EMBL/GenBank/DDBJ databases">
        <authorList>
            <person name="Zhang R."/>
        </authorList>
    </citation>
    <scope>NUCLEOTIDE SEQUENCE</scope>
</reference>
<evidence type="ECO:0000259" key="1">
    <source>
        <dbReference type="PROSITE" id="PS51746"/>
    </source>
</evidence>
<dbReference type="PROSITE" id="PS51746">
    <property type="entry name" value="PPM_2"/>
    <property type="match status" value="1"/>
</dbReference>
<dbReference type="SMART" id="SM00332">
    <property type="entry name" value="PP2Cc"/>
    <property type="match status" value="1"/>
</dbReference>
<feature type="domain" description="PPM-type phosphatase" evidence="1">
    <location>
        <begin position="58"/>
        <end position="295"/>
    </location>
</feature>
<dbReference type="SUPFAM" id="SSF81606">
    <property type="entry name" value="PP2C-like"/>
    <property type="match status" value="1"/>
</dbReference>
<dbReference type="GO" id="GO:0004722">
    <property type="term" value="F:protein serine/threonine phosphatase activity"/>
    <property type="evidence" value="ECO:0007669"/>
    <property type="project" value="InterPro"/>
</dbReference>
<organism evidence="2">
    <name type="scientific">Populus davidiana</name>
    <dbReference type="NCBI Taxonomy" id="266767"/>
    <lineage>
        <taxon>Eukaryota</taxon>
        <taxon>Viridiplantae</taxon>
        <taxon>Streptophyta</taxon>
        <taxon>Embryophyta</taxon>
        <taxon>Tracheophyta</taxon>
        <taxon>Spermatophyta</taxon>
        <taxon>Magnoliopsida</taxon>
        <taxon>eudicotyledons</taxon>
        <taxon>Gunneridae</taxon>
        <taxon>Pentapetalae</taxon>
        <taxon>rosids</taxon>
        <taxon>fabids</taxon>
        <taxon>Malpighiales</taxon>
        <taxon>Salicaceae</taxon>
        <taxon>Saliceae</taxon>
        <taxon>Populus</taxon>
    </lineage>
</organism>
<dbReference type="Pfam" id="PF00481">
    <property type="entry name" value="PP2C"/>
    <property type="match status" value="2"/>
</dbReference>